<protein>
    <submittedName>
        <fullName evidence="1">Uncharacterized protein</fullName>
    </submittedName>
</protein>
<evidence type="ECO:0000313" key="2">
    <source>
        <dbReference type="Proteomes" id="UP000293089"/>
    </source>
</evidence>
<dbReference type="RefSeq" id="WP_130532636.1">
    <property type="nucleotide sequence ID" value="NZ_SHME01000004.1"/>
</dbReference>
<comment type="caution">
    <text evidence="1">The sequence shown here is derived from an EMBL/GenBank/DDBJ whole genome shotgun (WGS) entry which is preliminary data.</text>
</comment>
<gene>
    <name evidence="1" type="ORF">EA658_13805</name>
</gene>
<organism evidence="1 2">
    <name type="scientific">Pseudoxanthomonas winnipegensis</name>
    <dbReference type="NCBI Taxonomy" id="2480810"/>
    <lineage>
        <taxon>Bacteria</taxon>
        <taxon>Pseudomonadati</taxon>
        <taxon>Pseudomonadota</taxon>
        <taxon>Gammaproteobacteria</taxon>
        <taxon>Lysobacterales</taxon>
        <taxon>Lysobacteraceae</taxon>
        <taxon>Pseudoxanthomonas</taxon>
    </lineage>
</organism>
<name>A0ABY1WB30_9GAMM</name>
<accession>A0ABY1WB30</accession>
<sequence>MTARTLPLDVSRCVGRLGGLGPDDDICPRRDQCLRYLALLDHPAHQPIPLRVPVHTALCRDGEDWMIGGAA</sequence>
<dbReference type="Proteomes" id="UP000293089">
    <property type="component" value="Unassembled WGS sequence"/>
</dbReference>
<reference evidence="1 2" key="1">
    <citation type="submission" date="2019-02" db="EMBL/GenBank/DDBJ databases">
        <title>WGS of Pseudoxanthomonas species novum from clinical isolates.</title>
        <authorList>
            <person name="Bernier A.-M."/>
            <person name="Bernard K."/>
            <person name="Vachon A."/>
        </authorList>
    </citation>
    <scope>NUCLEOTIDE SEQUENCE [LARGE SCALE GENOMIC DNA]</scope>
    <source>
        <strain evidence="2">NML 170316</strain>
    </source>
</reference>
<proteinExistence type="predicted"/>
<dbReference type="EMBL" id="SHME01000004">
    <property type="protein sequence ID" value="TAA18216.1"/>
    <property type="molecule type" value="Genomic_DNA"/>
</dbReference>
<evidence type="ECO:0000313" key="1">
    <source>
        <dbReference type="EMBL" id="TAA18216.1"/>
    </source>
</evidence>
<keyword evidence="2" id="KW-1185">Reference proteome</keyword>